<dbReference type="InterPro" id="IPR029063">
    <property type="entry name" value="SAM-dependent_MTases_sf"/>
</dbReference>
<gene>
    <name evidence="2" type="ORF">WQO_02170</name>
</gene>
<dbReference type="Gene3D" id="3.40.50.150">
    <property type="entry name" value="Vaccinia Virus protein VP39"/>
    <property type="match status" value="1"/>
</dbReference>
<proteinExistence type="predicted"/>
<organism evidence="2 3">
    <name type="scientific">Streptomyces globisporus C-1027</name>
    <dbReference type="NCBI Taxonomy" id="1172567"/>
    <lineage>
        <taxon>Bacteria</taxon>
        <taxon>Bacillati</taxon>
        <taxon>Actinomycetota</taxon>
        <taxon>Actinomycetes</taxon>
        <taxon>Kitasatosporales</taxon>
        <taxon>Streptomycetaceae</taxon>
        <taxon>Streptomyces</taxon>
    </lineage>
</organism>
<dbReference type="GeneID" id="27781096"/>
<sequence length="138" mass="15010">MSSSIRRRPLAAALLDTDVAPRVERSPRTGPVPHGGSTVLVSRLLERLADEDAVLALSEAAEALPADGTLLLVEQIRPADPDEDAALQHLRLACLFGSGLRTQEELETPVERAGLRIRRREDVGWDHRLWVLGPAGGR</sequence>
<dbReference type="SUPFAM" id="SSF53335">
    <property type="entry name" value="S-adenosyl-L-methionine-dependent methyltransferases"/>
    <property type="match status" value="1"/>
</dbReference>
<dbReference type="InterPro" id="IPR001077">
    <property type="entry name" value="COMT_C"/>
</dbReference>
<dbReference type="STRING" id="1172567.WQO_02170"/>
<name>A0A0U3LAA8_STRGL</name>
<evidence type="ECO:0000259" key="1">
    <source>
        <dbReference type="Pfam" id="PF00891"/>
    </source>
</evidence>
<reference evidence="2 3" key="1">
    <citation type="journal article" date="2012" name="J. Bacteriol.">
        <title>Draft genome sequence of Streptomyces globisporus C-1027, which produces an antitumor antibiotic consisting of a nine-membered enediyne with a chromoprotein.</title>
        <authorList>
            <person name="Wang L."/>
            <person name="Wang S."/>
            <person name="He Q."/>
            <person name="Yu T."/>
            <person name="Li Q."/>
            <person name="Hong B."/>
        </authorList>
    </citation>
    <scope>NUCLEOTIDE SEQUENCE [LARGE SCALE GENOMIC DNA]</scope>
    <source>
        <strain evidence="2 3">C-1027</strain>
    </source>
</reference>
<accession>A0A0U3LAA8</accession>
<evidence type="ECO:0000313" key="2">
    <source>
        <dbReference type="EMBL" id="ALU92267.1"/>
    </source>
</evidence>
<dbReference type="KEGG" id="sgb:WQO_02170"/>
<dbReference type="GO" id="GO:0008171">
    <property type="term" value="F:O-methyltransferase activity"/>
    <property type="evidence" value="ECO:0007669"/>
    <property type="project" value="InterPro"/>
</dbReference>
<protein>
    <recommendedName>
        <fullName evidence="1">O-methyltransferase C-terminal domain-containing protein</fullName>
    </recommendedName>
</protein>
<feature type="domain" description="O-methyltransferase C-terminal" evidence="1">
    <location>
        <begin position="31"/>
        <end position="114"/>
    </location>
</feature>
<evidence type="ECO:0000313" key="3">
    <source>
        <dbReference type="Proteomes" id="UP000064183"/>
    </source>
</evidence>
<dbReference type="Proteomes" id="UP000064183">
    <property type="component" value="Chromosome"/>
</dbReference>
<dbReference type="AlphaFoldDB" id="A0A0U3LAA8"/>
<dbReference type="EMBL" id="CP013738">
    <property type="protein sequence ID" value="ALU92267.1"/>
    <property type="molecule type" value="Genomic_DNA"/>
</dbReference>
<dbReference type="RefSeq" id="WP_010061767.1">
    <property type="nucleotide sequence ID" value="NZ_CP013738.1"/>
</dbReference>
<dbReference type="Pfam" id="PF00891">
    <property type="entry name" value="Methyltransf_2"/>
    <property type="match status" value="1"/>
</dbReference>